<dbReference type="SMART" id="SM00642">
    <property type="entry name" value="Aamy"/>
    <property type="match status" value="1"/>
</dbReference>
<dbReference type="InterPro" id="IPR013783">
    <property type="entry name" value="Ig-like_fold"/>
</dbReference>
<dbReference type="InterPro" id="IPR017853">
    <property type="entry name" value="GH"/>
</dbReference>
<dbReference type="Gene3D" id="2.60.40.1180">
    <property type="entry name" value="Golgi alpha-mannosidase II"/>
    <property type="match status" value="1"/>
</dbReference>
<gene>
    <name evidence="7" type="primary">glgX</name>
    <name evidence="7" type="ORF">Pla8534_39980</name>
</gene>
<keyword evidence="8" id="KW-1185">Reference proteome</keyword>
<accession>A0A518DWG9</accession>
<keyword evidence="4 7" id="KW-0326">Glycosidase</keyword>
<dbReference type="SUPFAM" id="SSF81296">
    <property type="entry name" value="E set domains"/>
    <property type="match status" value="1"/>
</dbReference>
<keyword evidence="3" id="KW-0809">Transit peptide</keyword>
<dbReference type="GO" id="GO:0005980">
    <property type="term" value="P:glycogen catabolic process"/>
    <property type="evidence" value="ECO:0007669"/>
    <property type="project" value="InterPro"/>
</dbReference>
<dbReference type="AlphaFoldDB" id="A0A518DWG9"/>
<feature type="domain" description="Glycosyl hydrolase family 13 catalytic" evidence="6">
    <location>
        <begin position="155"/>
        <end position="563"/>
    </location>
</feature>
<protein>
    <submittedName>
        <fullName evidence="7">Glycogen debranching enzyme</fullName>
        <ecNumber evidence="7">3.2.1.-</ecNumber>
    </submittedName>
</protein>
<dbReference type="RefSeq" id="WP_145054840.1">
    <property type="nucleotide sequence ID" value="NZ_CP036433.1"/>
</dbReference>
<dbReference type="InterPro" id="IPR044505">
    <property type="entry name" value="GlgX_Isoamylase_N_E_set"/>
</dbReference>
<evidence type="ECO:0000256" key="4">
    <source>
        <dbReference type="ARBA" id="ARBA00023295"/>
    </source>
</evidence>
<dbReference type="FunFam" id="3.20.20.80:FF:000054">
    <property type="entry name" value="Glycogen debranching enzyme"/>
    <property type="match status" value="1"/>
</dbReference>
<feature type="compositionally biased region" description="Basic and acidic residues" evidence="5">
    <location>
        <begin position="460"/>
        <end position="472"/>
    </location>
</feature>
<evidence type="ECO:0000256" key="1">
    <source>
        <dbReference type="ARBA" id="ARBA00008061"/>
    </source>
</evidence>
<keyword evidence="2 7" id="KW-0378">Hydrolase</keyword>
<evidence type="ECO:0000256" key="3">
    <source>
        <dbReference type="ARBA" id="ARBA00022946"/>
    </source>
</evidence>
<dbReference type="SUPFAM" id="SSF51011">
    <property type="entry name" value="Glycosyl hydrolase domain"/>
    <property type="match status" value="1"/>
</dbReference>
<proteinExistence type="inferred from homology"/>
<reference evidence="7 8" key="1">
    <citation type="submission" date="2019-02" db="EMBL/GenBank/DDBJ databases">
        <title>Deep-cultivation of Planctomycetes and their phenomic and genomic characterization uncovers novel biology.</title>
        <authorList>
            <person name="Wiegand S."/>
            <person name="Jogler M."/>
            <person name="Boedeker C."/>
            <person name="Pinto D."/>
            <person name="Vollmers J."/>
            <person name="Rivas-Marin E."/>
            <person name="Kohn T."/>
            <person name="Peeters S.H."/>
            <person name="Heuer A."/>
            <person name="Rast P."/>
            <person name="Oberbeckmann S."/>
            <person name="Bunk B."/>
            <person name="Jeske O."/>
            <person name="Meyerdierks A."/>
            <person name="Storesund J.E."/>
            <person name="Kallscheuer N."/>
            <person name="Luecker S."/>
            <person name="Lage O.M."/>
            <person name="Pohl T."/>
            <person name="Merkel B.J."/>
            <person name="Hornburger P."/>
            <person name="Mueller R.-W."/>
            <person name="Bruemmer F."/>
            <person name="Labrenz M."/>
            <person name="Spormann A.M."/>
            <person name="Op den Camp H."/>
            <person name="Overmann J."/>
            <person name="Amann R."/>
            <person name="Jetten M.S.M."/>
            <person name="Mascher T."/>
            <person name="Medema M.H."/>
            <person name="Devos D.P."/>
            <person name="Kaster A.-K."/>
            <person name="Ovreas L."/>
            <person name="Rohde M."/>
            <person name="Galperin M.Y."/>
            <person name="Jogler C."/>
        </authorList>
    </citation>
    <scope>NUCLEOTIDE SEQUENCE [LARGE SCALE GENOMIC DNA]</scope>
    <source>
        <strain evidence="7 8">Pla85_3_4</strain>
    </source>
</reference>
<dbReference type="SUPFAM" id="SSF51445">
    <property type="entry name" value="(Trans)glycosidases"/>
    <property type="match status" value="1"/>
</dbReference>
<dbReference type="EMBL" id="CP036433">
    <property type="protein sequence ID" value="QDU96179.1"/>
    <property type="molecule type" value="Genomic_DNA"/>
</dbReference>
<feature type="region of interest" description="Disordered" evidence="5">
    <location>
        <begin position="460"/>
        <end position="484"/>
    </location>
</feature>
<organism evidence="7 8">
    <name type="scientific">Lignipirellula cremea</name>
    <dbReference type="NCBI Taxonomy" id="2528010"/>
    <lineage>
        <taxon>Bacteria</taxon>
        <taxon>Pseudomonadati</taxon>
        <taxon>Planctomycetota</taxon>
        <taxon>Planctomycetia</taxon>
        <taxon>Pirellulales</taxon>
        <taxon>Pirellulaceae</taxon>
        <taxon>Lignipirellula</taxon>
    </lineage>
</organism>
<dbReference type="Proteomes" id="UP000317648">
    <property type="component" value="Chromosome"/>
</dbReference>
<dbReference type="CDD" id="cd11326">
    <property type="entry name" value="AmyAc_Glg_debranch"/>
    <property type="match status" value="1"/>
</dbReference>
<dbReference type="NCBIfam" id="TIGR02100">
    <property type="entry name" value="glgX_debranch"/>
    <property type="match status" value="1"/>
</dbReference>
<dbReference type="InterPro" id="IPR004193">
    <property type="entry name" value="Glyco_hydro_13_N"/>
</dbReference>
<dbReference type="GO" id="GO:0004135">
    <property type="term" value="F:amylo-alpha-1,6-glucosidase activity"/>
    <property type="evidence" value="ECO:0007669"/>
    <property type="project" value="InterPro"/>
</dbReference>
<evidence type="ECO:0000256" key="5">
    <source>
        <dbReference type="SAM" id="MobiDB-lite"/>
    </source>
</evidence>
<dbReference type="InterPro" id="IPR011837">
    <property type="entry name" value="Glycogen_debranch_GlgX"/>
</dbReference>
<evidence type="ECO:0000313" key="7">
    <source>
        <dbReference type="EMBL" id="QDU96179.1"/>
    </source>
</evidence>
<evidence type="ECO:0000256" key="2">
    <source>
        <dbReference type="ARBA" id="ARBA00022801"/>
    </source>
</evidence>
<dbReference type="OrthoDB" id="226102at2"/>
<dbReference type="Gene3D" id="2.60.40.10">
    <property type="entry name" value="Immunoglobulins"/>
    <property type="match status" value="1"/>
</dbReference>
<dbReference type="KEGG" id="lcre:Pla8534_39980"/>
<evidence type="ECO:0000313" key="8">
    <source>
        <dbReference type="Proteomes" id="UP000317648"/>
    </source>
</evidence>
<dbReference type="Pfam" id="PF00128">
    <property type="entry name" value="Alpha-amylase"/>
    <property type="match status" value="1"/>
</dbReference>
<dbReference type="CDD" id="cd02856">
    <property type="entry name" value="E_set_GDE_Isoamylase_N"/>
    <property type="match status" value="1"/>
</dbReference>
<dbReference type="PANTHER" id="PTHR43002">
    <property type="entry name" value="GLYCOGEN DEBRANCHING ENZYME"/>
    <property type="match status" value="1"/>
</dbReference>
<dbReference type="InterPro" id="IPR014756">
    <property type="entry name" value="Ig_E-set"/>
</dbReference>
<dbReference type="InterPro" id="IPR013780">
    <property type="entry name" value="Glyco_hydro_b"/>
</dbReference>
<dbReference type="Pfam" id="PF02922">
    <property type="entry name" value="CBM_48"/>
    <property type="match status" value="1"/>
</dbReference>
<dbReference type="EC" id="3.2.1.-" evidence="7"/>
<dbReference type="Gene3D" id="3.20.20.80">
    <property type="entry name" value="Glycosidases"/>
    <property type="match status" value="1"/>
</dbReference>
<comment type="similarity">
    <text evidence="1">Belongs to the glycosyl hydrolase 13 family.</text>
</comment>
<dbReference type="InterPro" id="IPR006047">
    <property type="entry name" value="GH13_cat_dom"/>
</dbReference>
<name>A0A518DWG9_9BACT</name>
<sequence>MLMPHTHPAMQFHHALPYGAILHDGGVQFSVFSRSATGMSLLLYGDVNDTEPDEVIRFNRETDRWGDIWSVFVPGVGAGQLYHFAAEGPFDPSIGQRFDGKARLIDPYAKALAGTFQPGKDDIIRPPKCVAIDDYFDWQGDRHLRRPLSETVIYEMHVKGFTCSKTSGCEYPGTYLGVIEKIPYLKSLGVTAVELMPVHEFPIRDIHGKVQKRPNYWGYDSMAFFGPHRGYAASSEPGAQVVEFKQMVKALHQAGIEVILDVVFNHTCEGNERGPTLSFKGLENQVYYMLTEGGKYYKNYSGCGNTVNGNHPIVREMIFHCLRHWVHNYHVDGFRFDLASILSRDRHGNLAPNPPVVEAIAEDPMLADTKIIAEAWDAAGAYQVGSFGDLRWAEWNGRYRDDVRRFWRGDPGLIGPFATRLAGSSDLYQRGGRAPYCSINFVTSHDGFTMNDMVSYREKHNEANGEDNRDGDNNNFSDNYGAEGPTRRKAIEELRLRQMKNMIATLMLSQGVPMLVSGDEIRRTQKGNNNAYCQDNEISWFNWQLVEKNKELLRFVRALIKFRRDQPTVRREDFLTGVARTDDALPDVSWYSPLGTAVDWRSTDLTLICLLKKPDAEHDPKGQGRNVLILANATTVSREFILPPIAKGLRWRLFCNTAARPNSDIFPNYDGPPPPPSGRLMLPHHAMCVYLSQE</sequence>
<evidence type="ECO:0000259" key="6">
    <source>
        <dbReference type="SMART" id="SM00642"/>
    </source>
</evidence>